<dbReference type="OMA" id="VYDHGEQ"/>
<accession>A0A4U6UC61</accession>
<sequence length="335" mass="36948">MDPKATGDLTSLAASFPLVVYDHGEQPDNSHTMLSVVDGSSHTCRIPELQNSTCLETPCGLVLVADNTTPSQCSLWNPQTGEKISLPALDAAPPENSRCLLSDTVSSPDCLVLINDTTGFSFMFCHVRGGTAWTTQPYDIGLYALPPGSLSAPAKMEIDNLAAVQGKFYFMENLDEVWVLSFAQDPEPHLEMTSFDALMPTFVSVSDEPQLVIDTYLLESSQELFLVCVYMPGCDFEHIEEVSAYKMDFSKQEWCKVTDIGDRAFLLGPRSFAASCAAGEHGLKRGCVYYAFDFFRDTNEFYIFDLMEGTREVTGPGQDVPLSARQPFWMVPVCP</sequence>
<dbReference type="SUPFAM" id="SSF50965">
    <property type="entry name" value="Galactose oxidase, central domain"/>
    <property type="match status" value="1"/>
</dbReference>
<dbReference type="InterPro" id="IPR005174">
    <property type="entry name" value="KIB1-4_b-propeller"/>
</dbReference>
<dbReference type="Gramene" id="TKW13530">
    <property type="protein sequence ID" value="TKW13530"/>
    <property type="gene ID" value="SEVIR_5G107700v2"/>
</dbReference>
<dbReference type="AlphaFoldDB" id="A0A4U6UC61"/>
<protein>
    <recommendedName>
        <fullName evidence="1">KIB1-4 beta-propeller domain-containing protein</fullName>
    </recommendedName>
</protein>
<dbReference type="PANTHER" id="PTHR33127">
    <property type="entry name" value="TRANSMEMBRANE PROTEIN"/>
    <property type="match status" value="1"/>
</dbReference>
<organism evidence="2 3">
    <name type="scientific">Setaria viridis</name>
    <name type="common">Green bristlegrass</name>
    <name type="synonym">Setaria italica subsp. viridis</name>
    <dbReference type="NCBI Taxonomy" id="4556"/>
    <lineage>
        <taxon>Eukaryota</taxon>
        <taxon>Viridiplantae</taxon>
        <taxon>Streptophyta</taxon>
        <taxon>Embryophyta</taxon>
        <taxon>Tracheophyta</taxon>
        <taxon>Spermatophyta</taxon>
        <taxon>Magnoliopsida</taxon>
        <taxon>Liliopsida</taxon>
        <taxon>Poales</taxon>
        <taxon>Poaceae</taxon>
        <taxon>PACMAD clade</taxon>
        <taxon>Panicoideae</taxon>
        <taxon>Panicodae</taxon>
        <taxon>Paniceae</taxon>
        <taxon>Cenchrinae</taxon>
        <taxon>Setaria</taxon>
    </lineage>
</organism>
<evidence type="ECO:0000313" key="3">
    <source>
        <dbReference type="Proteomes" id="UP000298652"/>
    </source>
</evidence>
<dbReference type="PANTHER" id="PTHR33127:SF45">
    <property type="entry name" value="OS05G0143700 PROTEIN"/>
    <property type="match status" value="1"/>
</dbReference>
<proteinExistence type="predicted"/>
<dbReference type="InterPro" id="IPR011043">
    <property type="entry name" value="Gal_Oxase/kelch_b-propeller"/>
</dbReference>
<feature type="domain" description="KIB1-4 beta-propeller" evidence="1">
    <location>
        <begin position="34"/>
        <end position="304"/>
    </location>
</feature>
<dbReference type="Proteomes" id="UP000298652">
    <property type="component" value="Chromosome 5"/>
</dbReference>
<gene>
    <name evidence="2" type="ORF">SEVIR_5G107700v2</name>
</gene>
<name>A0A4U6UC61_SETVI</name>
<reference evidence="2" key="1">
    <citation type="submission" date="2019-03" db="EMBL/GenBank/DDBJ databases">
        <title>WGS assembly of Setaria viridis.</title>
        <authorList>
            <person name="Huang P."/>
            <person name="Jenkins J."/>
            <person name="Grimwood J."/>
            <person name="Barry K."/>
            <person name="Healey A."/>
            <person name="Mamidi S."/>
            <person name="Sreedasyam A."/>
            <person name="Shu S."/>
            <person name="Feldman M."/>
            <person name="Wu J."/>
            <person name="Yu Y."/>
            <person name="Chen C."/>
            <person name="Johnson J."/>
            <person name="Rokhsar D."/>
            <person name="Baxter I."/>
            <person name="Schmutz J."/>
            <person name="Brutnell T."/>
            <person name="Kellogg E."/>
        </authorList>
    </citation>
    <scope>NUCLEOTIDE SEQUENCE [LARGE SCALE GENOMIC DNA]</scope>
</reference>
<keyword evidence="3" id="KW-1185">Reference proteome</keyword>
<dbReference type="EMBL" id="CM016556">
    <property type="protein sequence ID" value="TKW13530.1"/>
    <property type="molecule type" value="Genomic_DNA"/>
</dbReference>
<dbReference type="Pfam" id="PF03478">
    <property type="entry name" value="Beta-prop_KIB1-4"/>
    <property type="match status" value="1"/>
</dbReference>
<evidence type="ECO:0000313" key="2">
    <source>
        <dbReference type="EMBL" id="TKW13530.1"/>
    </source>
</evidence>
<evidence type="ECO:0000259" key="1">
    <source>
        <dbReference type="Pfam" id="PF03478"/>
    </source>
</evidence>